<dbReference type="STRING" id="223184.AS25_13015"/>
<dbReference type="AlphaFoldDB" id="A0A0B0DDV6"/>
<dbReference type="InterPro" id="IPR051598">
    <property type="entry name" value="TSUP/Inactive_protease-like"/>
</dbReference>
<comment type="similarity">
    <text evidence="2 6">Belongs to the 4-toluene sulfonate uptake permease (TSUP) (TC 2.A.102) family.</text>
</comment>
<gene>
    <name evidence="7" type="ORF">AS25_13015</name>
</gene>
<dbReference type="PANTHER" id="PTHR43701">
    <property type="entry name" value="MEMBRANE TRANSPORTER PROTEIN MJ0441-RELATED"/>
    <property type="match status" value="1"/>
</dbReference>
<evidence type="ECO:0000313" key="7">
    <source>
        <dbReference type="EMBL" id="KHE73429.1"/>
    </source>
</evidence>
<evidence type="ECO:0000256" key="3">
    <source>
        <dbReference type="ARBA" id="ARBA00022692"/>
    </source>
</evidence>
<feature type="transmembrane region" description="Helical" evidence="6">
    <location>
        <begin position="203"/>
        <end position="224"/>
    </location>
</feature>
<comment type="subcellular location">
    <subcellularLocation>
        <location evidence="6">Cell membrane</location>
        <topology evidence="6">Multi-pass membrane protein</topology>
    </subcellularLocation>
    <subcellularLocation>
        <location evidence="1">Membrane</location>
        <topology evidence="1">Multi-pass membrane protein</topology>
    </subcellularLocation>
</comment>
<feature type="transmembrane region" description="Helical" evidence="6">
    <location>
        <begin position="231"/>
        <end position="251"/>
    </location>
</feature>
<comment type="caution">
    <text evidence="7">The sequence shown here is derived from an EMBL/GenBank/DDBJ whole genome shotgun (WGS) entry which is preliminary data.</text>
</comment>
<dbReference type="Proteomes" id="UP000030664">
    <property type="component" value="Unassembled WGS sequence"/>
</dbReference>
<evidence type="ECO:0000256" key="6">
    <source>
        <dbReference type="RuleBase" id="RU363041"/>
    </source>
</evidence>
<evidence type="ECO:0000256" key="4">
    <source>
        <dbReference type="ARBA" id="ARBA00022989"/>
    </source>
</evidence>
<feature type="transmembrane region" description="Helical" evidence="6">
    <location>
        <begin position="97"/>
        <end position="115"/>
    </location>
</feature>
<keyword evidence="6" id="KW-1003">Cell membrane</keyword>
<dbReference type="InterPro" id="IPR002781">
    <property type="entry name" value="TM_pro_TauE-like"/>
</dbReference>
<evidence type="ECO:0000256" key="5">
    <source>
        <dbReference type="ARBA" id="ARBA00023136"/>
    </source>
</evidence>
<evidence type="ECO:0000256" key="2">
    <source>
        <dbReference type="ARBA" id="ARBA00009142"/>
    </source>
</evidence>
<feature type="transmembrane region" description="Helical" evidence="6">
    <location>
        <begin position="263"/>
        <end position="283"/>
    </location>
</feature>
<reference evidence="7 8" key="1">
    <citation type="submission" date="2014-09" db="EMBL/GenBank/DDBJ databases">
        <title>High-quality draft genome sequence of Kocuria marina SO9-6, an actinobacterium isolated from a copper mine.</title>
        <authorList>
            <person name="Castro D.B."/>
            <person name="Pereira L.B."/>
            <person name="Silva M.V."/>
            <person name="Silva B.P."/>
            <person name="Zanardi B.R."/>
            <person name="Carlos C."/>
            <person name="Belgini D.R."/>
            <person name="Limache E.G."/>
            <person name="Lacerda G.V."/>
            <person name="Nery M.B."/>
            <person name="Gomes M.B."/>
            <person name="Souza S."/>
            <person name="Silva T.M."/>
            <person name="Rodrigues V.D."/>
            <person name="Paulino L.C."/>
            <person name="Vicentini R."/>
            <person name="Ferraz L.F."/>
            <person name="Ottoboni L.M."/>
        </authorList>
    </citation>
    <scope>NUCLEOTIDE SEQUENCE [LARGE SCALE GENOMIC DNA]</scope>
    <source>
        <strain evidence="7 8">SO9-6</strain>
    </source>
</reference>
<feature type="transmembrane region" description="Helical" evidence="6">
    <location>
        <begin position="70"/>
        <end position="91"/>
    </location>
</feature>
<evidence type="ECO:0000313" key="8">
    <source>
        <dbReference type="Proteomes" id="UP000030664"/>
    </source>
</evidence>
<accession>A0A0B0DDV6</accession>
<organism evidence="7 8">
    <name type="scientific">Kocuria marina</name>
    <dbReference type="NCBI Taxonomy" id="223184"/>
    <lineage>
        <taxon>Bacteria</taxon>
        <taxon>Bacillati</taxon>
        <taxon>Actinomycetota</taxon>
        <taxon>Actinomycetes</taxon>
        <taxon>Micrococcales</taxon>
        <taxon>Micrococcaceae</taxon>
        <taxon>Kocuria</taxon>
    </lineage>
</organism>
<dbReference type="RefSeq" id="WP_035965671.1">
    <property type="nucleotide sequence ID" value="NZ_JALXLD010000021.1"/>
</dbReference>
<keyword evidence="3 6" id="KW-0812">Transmembrane</keyword>
<evidence type="ECO:0000256" key="1">
    <source>
        <dbReference type="ARBA" id="ARBA00004141"/>
    </source>
</evidence>
<dbReference type="Pfam" id="PF01925">
    <property type="entry name" value="TauE"/>
    <property type="match status" value="1"/>
</dbReference>
<keyword evidence="4 6" id="KW-1133">Transmembrane helix</keyword>
<dbReference type="eggNOG" id="COG0730">
    <property type="taxonomic scope" value="Bacteria"/>
</dbReference>
<dbReference type="PANTHER" id="PTHR43701:SF12">
    <property type="entry name" value="MEMBRANE TRANSPORTER PROTEIN YTNM-RELATED"/>
    <property type="match status" value="1"/>
</dbReference>
<dbReference type="GO" id="GO:0005886">
    <property type="term" value="C:plasma membrane"/>
    <property type="evidence" value="ECO:0007669"/>
    <property type="project" value="UniProtKB-SubCell"/>
</dbReference>
<keyword evidence="5 6" id="KW-0472">Membrane</keyword>
<sequence length="305" mass="31698">MRTLILLALVGFGAQLVDGSLGMAYGVTSSTLLLAVGLTPASVSATVHLAEVGTTLASGLSHWRFGNIDWRVVGFMAVPGGIAAFAGAHLLTLSGEAAAPVMSVILLLLGCYVVWRFLRLGGRRPNFTGKVRGFFLIPLATVAGFMDAIGGGGWGPVGTPTLLASGKIAPRKVIGSIDTSEFVVSLGASIGFLMALGSQGVDFGMVLALLIGGVVAAPIAAWLVRWLAPRILAVGAGGLIIFTNTRTLLRLDAVQARLPGDAAYYAILGALALLWIVAVVWVVRRELADRRSATLRTEVRVPESV</sequence>
<feature type="transmembrane region" description="Helical" evidence="6">
    <location>
        <begin position="29"/>
        <end position="50"/>
    </location>
</feature>
<protein>
    <recommendedName>
        <fullName evidence="6">Probable membrane transporter protein</fullName>
    </recommendedName>
</protein>
<dbReference type="EMBL" id="JROM01000058">
    <property type="protein sequence ID" value="KHE73429.1"/>
    <property type="molecule type" value="Genomic_DNA"/>
</dbReference>
<feature type="transmembrane region" description="Helical" evidence="6">
    <location>
        <begin position="135"/>
        <end position="155"/>
    </location>
</feature>
<name>A0A0B0DDV6_9MICC</name>
<proteinExistence type="inferred from homology"/>